<keyword evidence="3" id="KW-1185">Reference proteome</keyword>
<gene>
    <name evidence="2" type="ORF">RchiOBHm_Chr6g0263501</name>
</gene>
<proteinExistence type="predicted"/>
<evidence type="ECO:0000313" key="2">
    <source>
        <dbReference type="EMBL" id="PRQ23634.1"/>
    </source>
</evidence>
<protein>
    <submittedName>
        <fullName evidence="2">Uncharacterized protein</fullName>
    </submittedName>
</protein>
<reference evidence="2 3" key="1">
    <citation type="journal article" date="2018" name="Nat. Genet.">
        <title>The Rosa genome provides new insights in the design of modern roses.</title>
        <authorList>
            <person name="Bendahmane M."/>
        </authorList>
    </citation>
    <scope>NUCLEOTIDE SEQUENCE [LARGE SCALE GENOMIC DNA]</scope>
    <source>
        <strain evidence="3">cv. Old Blush</strain>
    </source>
</reference>
<keyword evidence="1" id="KW-0812">Transmembrane</keyword>
<accession>A0A2P6PNY4</accession>
<keyword evidence="1" id="KW-1133">Transmembrane helix</keyword>
<organism evidence="2 3">
    <name type="scientific">Rosa chinensis</name>
    <name type="common">China rose</name>
    <dbReference type="NCBI Taxonomy" id="74649"/>
    <lineage>
        <taxon>Eukaryota</taxon>
        <taxon>Viridiplantae</taxon>
        <taxon>Streptophyta</taxon>
        <taxon>Embryophyta</taxon>
        <taxon>Tracheophyta</taxon>
        <taxon>Spermatophyta</taxon>
        <taxon>Magnoliopsida</taxon>
        <taxon>eudicotyledons</taxon>
        <taxon>Gunneridae</taxon>
        <taxon>Pentapetalae</taxon>
        <taxon>rosids</taxon>
        <taxon>fabids</taxon>
        <taxon>Rosales</taxon>
        <taxon>Rosaceae</taxon>
        <taxon>Rosoideae</taxon>
        <taxon>Rosoideae incertae sedis</taxon>
        <taxon>Rosa</taxon>
    </lineage>
</organism>
<dbReference type="AlphaFoldDB" id="A0A2P6PNY4"/>
<dbReference type="Proteomes" id="UP000238479">
    <property type="component" value="Chromosome 6"/>
</dbReference>
<evidence type="ECO:0000313" key="3">
    <source>
        <dbReference type="Proteomes" id="UP000238479"/>
    </source>
</evidence>
<dbReference type="EMBL" id="PDCK01000044">
    <property type="protein sequence ID" value="PRQ23634.1"/>
    <property type="molecule type" value="Genomic_DNA"/>
</dbReference>
<comment type="caution">
    <text evidence="2">The sequence shown here is derived from an EMBL/GenBank/DDBJ whole genome shotgun (WGS) entry which is preliminary data.</text>
</comment>
<feature type="transmembrane region" description="Helical" evidence="1">
    <location>
        <begin position="44"/>
        <end position="66"/>
    </location>
</feature>
<feature type="transmembrane region" description="Helical" evidence="1">
    <location>
        <begin position="12"/>
        <end position="32"/>
    </location>
</feature>
<keyword evidence="1" id="KW-0472">Membrane</keyword>
<evidence type="ECO:0000256" key="1">
    <source>
        <dbReference type="SAM" id="Phobius"/>
    </source>
</evidence>
<name>A0A2P6PNY4_ROSCH</name>
<dbReference type="Gramene" id="PRQ23634">
    <property type="protein sequence ID" value="PRQ23634"/>
    <property type="gene ID" value="RchiOBHm_Chr6g0263501"/>
</dbReference>
<sequence length="72" mass="8332">MSSRSFFQRHDTPFFHFPFLVVSESCMIHFPLLNRVSWLEQENFISSFLLICVALCVSSSHHLTFASSSFLS</sequence>